<evidence type="ECO:0000313" key="3">
    <source>
        <dbReference type="Proteomes" id="UP001523262"/>
    </source>
</evidence>
<reference evidence="2 3" key="1">
    <citation type="submission" date="2022-06" db="EMBL/GenBank/DDBJ databases">
        <authorList>
            <person name="Jeon C.O."/>
        </authorList>
    </citation>
    <scope>NUCLEOTIDE SEQUENCE [LARGE SCALE GENOMIC DNA]</scope>
    <source>
        <strain evidence="2 3">KCTC 13943</strain>
    </source>
</reference>
<keyword evidence="1" id="KW-1133">Transmembrane helix</keyword>
<evidence type="ECO:0000256" key="1">
    <source>
        <dbReference type="SAM" id="Phobius"/>
    </source>
</evidence>
<evidence type="ECO:0000313" key="2">
    <source>
        <dbReference type="EMBL" id="MCM2535373.1"/>
    </source>
</evidence>
<dbReference type="Proteomes" id="UP001523262">
    <property type="component" value="Unassembled WGS sequence"/>
</dbReference>
<dbReference type="EMBL" id="JAMQCR010000002">
    <property type="protein sequence ID" value="MCM2535373.1"/>
    <property type="molecule type" value="Genomic_DNA"/>
</dbReference>
<name>A0ABT0WIK8_9BACI</name>
<gene>
    <name evidence="2" type="ORF">NDK43_27320</name>
</gene>
<feature type="transmembrane region" description="Helical" evidence="1">
    <location>
        <begin position="112"/>
        <end position="132"/>
    </location>
</feature>
<accession>A0ABT0WIK8</accession>
<evidence type="ECO:0008006" key="4">
    <source>
        <dbReference type="Google" id="ProtNLM"/>
    </source>
</evidence>
<feature type="transmembrane region" description="Helical" evidence="1">
    <location>
        <begin position="77"/>
        <end position="100"/>
    </location>
</feature>
<keyword evidence="1" id="KW-0472">Membrane</keyword>
<keyword evidence="1" id="KW-0812">Transmembrane</keyword>
<comment type="caution">
    <text evidence="2">The sequence shown here is derived from an EMBL/GenBank/DDBJ whole genome shotgun (WGS) entry which is preliminary data.</text>
</comment>
<sequence>MMKFFIKLNTISALYALALFIAIELIINVSHISRLTGWEWDNVYIVIAAINVIGLLLSTILFICLTKKWIIGRKNSYWSLLLWVPYFILFFSFFTVLFPINSGVTLFPRFSLLIYGSVILYPVYILFINLYASPLSTDDEEIRHS</sequence>
<feature type="transmembrane region" description="Helical" evidence="1">
    <location>
        <begin position="43"/>
        <end position="65"/>
    </location>
</feature>
<keyword evidence="3" id="KW-1185">Reference proteome</keyword>
<feature type="transmembrane region" description="Helical" evidence="1">
    <location>
        <begin position="12"/>
        <end position="31"/>
    </location>
</feature>
<proteinExistence type="predicted"/>
<organism evidence="2 3">
    <name type="scientific">Neobacillus pocheonensis</name>
    <dbReference type="NCBI Taxonomy" id="363869"/>
    <lineage>
        <taxon>Bacteria</taxon>
        <taxon>Bacillati</taxon>
        <taxon>Bacillota</taxon>
        <taxon>Bacilli</taxon>
        <taxon>Bacillales</taxon>
        <taxon>Bacillaceae</taxon>
        <taxon>Neobacillus</taxon>
    </lineage>
</organism>
<protein>
    <recommendedName>
        <fullName evidence="4">DUF2569 domain-containing protein</fullName>
    </recommendedName>
</protein>